<dbReference type="GO" id="GO:0004177">
    <property type="term" value="F:aminopeptidase activity"/>
    <property type="evidence" value="ECO:0007669"/>
    <property type="project" value="UniProtKB-UniRule"/>
</dbReference>
<keyword evidence="2 9" id="KW-0031">Aminopeptidase</keyword>
<feature type="binding site" evidence="8">
    <location>
        <position position="176"/>
    </location>
    <ligand>
        <name>Zn(2+)</name>
        <dbReference type="ChEBI" id="CHEBI:29105"/>
        <label>2</label>
    </ligand>
</feature>
<dbReference type="AlphaFoldDB" id="A0A2T0WIQ2"/>
<keyword evidence="10" id="KW-1185">Reference proteome</keyword>
<dbReference type="InterPro" id="IPR023367">
    <property type="entry name" value="Peptidase_M42_dom2"/>
</dbReference>
<feature type="binding site" evidence="8">
    <location>
        <position position="280"/>
    </location>
    <ligand>
        <name>Zn(2+)</name>
        <dbReference type="ChEBI" id="CHEBI:29105"/>
        <label>2</label>
    </ligand>
</feature>
<accession>A0A2T0WIQ2</accession>
<dbReference type="Pfam" id="PF05343">
    <property type="entry name" value="Peptidase_M42"/>
    <property type="match status" value="1"/>
</dbReference>
<dbReference type="InterPro" id="IPR051464">
    <property type="entry name" value="Peptidase_M42_aminopept"/>
</dbReference>
<feature type="binding site" evidence="8">
    <location>
        <position position="149"/>
    </location>
    <ligand>
        <name>Zn(2+)</name>
        <dbReference type="ChEBI" id="CHEBI:29105"/>
        <label>2</label>
    </ligand>
</feature>
<dbReference type="Proteomes" id="UP000238157">
    <property type="component" value="Unassembled WGS sequence"/>
</dbReference>
<dbReference type="EMBL" id="PVTR01000008">
    <property type="protein sequence ID" value="PRY86591.1"/>
    <property type="molecule type" value="Genomic_DNA"/>
</dbReference>
<dbReference type="Gene3D" id="3.40.630.10">
    <property type="entry name" value="Zn peptidases"/>
    <property type="match status" value="1"/>
</dbReference>
<dbReference type="PIRSF" id="PIRSF001123">
    <property type="entry name" value="PepA_GA"/>
    <property type="match status" value="1"/>
</dbReference>
<dbReference type="Gene3D" id="2.40.30.40">
    <property type="entry name" value="Peptidase M42, domain 2"/>
    <property type="match status" value="1"/>
</dbReference>
<evidence type="ECO:0000256" key="7">
    <source>
        <dbReference type="PIRSR" id="PIRSR001123-1"/>
    </source>
</evidence>
<evidence type="ECO:0000256" key="2">
    <source>
        <dbReference type="ARBA" id="ARBA00022438"/>
    </source>
</evidence>
<feature type="binding site" evidence="8">
    <location>
        <position position="149"/>
    </location>
    <ligand>
        <name>Zn(2+)</name>
        <dbReference type="ChEBI" id="CHEBI:29105"/>
        <label>1</label>
    </ligand>
</feature>
<name>A0A2T0WIQ2_9BACT</name>
<dbReference type="PANTHER" id="PTHR32481">
    <property type="entry name" value="AMINOPEPTIDASE"/>
    <property type="match status" value="1"/>
</dbReference>
<evidence type="ECO:0000256" key="3">
    <source>
        <dbReference type="ARBA" id="ARBA00022670"/>
    </source>
</evidence>
<dbReference type="GO" id="GO:0046872">
    <property type="term" value="F:metal ion binding"/>
    <property type="evidence" value="ECO:0007669"/>
    <property type="project" value="UniProtKB-UniRule"/>
</dbReference>
<evidence type="ECO:0000313" key="9">
    <source>
        <dbReference type="EMBL" id="PRY86591.1"/>
    </source>
</evidence>
<comment type="caution">
    <text evidence="9">The sequence shown here is derived from an EMBL/GenBank/DDBJ whole genome shotgun (WGS) entry which is preliminary data.</text>
</comment>
<reference evidence="9 10" key="1">
    <citation type="submission" date="2018-03" db="EMBL/GenBank/DDBJ databases">
        <title>Genomic Encyclopedia of Archaeal and Bacterial Type Strains, Phase II (KMG-II): from individual species to whole genera.</title>
        <authorList>
            <person name="Goeker M."/>
        </authorList>
    </citation>
    <scope>NUCLEOTIDE SEQUENCE [LARGE SCALE GENOMIC DNA]</scope>
    <source>
        <strain evidence="9 10">DSM 27929</strain>
    </source>
</reference>
<comment type="similarity">
    <text evidence="1 6">Belongs to the peptidase M42 family.</text>
</comment>
<evidence type="ECO:0000256" key="6">
    <source>
        <dbReference type="PIRNR" id="PIRNR001123"/>
    </source>
</evidence>
<feature type="active site" description="Proton acceptor" evidence="7">
    <location>
        <position position="175"/>
    </location>
</feature>
<sequence length="305" mass="34432">MPLMDILTDILKIQSTSGDESAIKDFLLNQIRIRQTSWKVQPEIYHGPQVHDCLLLKFGKPRGAVFAHIDTIGFMTRYQNQIVPIGGPDVEDSVSVVGQDRLGPIKCNITENEGQLTHDFPRQIAPGTRLSFEQDIQISEKFIQAAYLDNRLGVYNALKLCETLENGWVVFSTYEEHGGGSVPALLNFIQKESPISFGLISDITWVTDGVQHHDGVVISIRDKHIPRKIFLDKILELASDSKIPFQLEIEDAGSSDGREVQFSPYFIDWCFIGAPEDNVHSPKEKVSLFDLNAMIEMYRYLMAHL</sequence>
<gene>
    <name evidence="9" type="ORF">CLW00_10878</name>
</gene>
<evidence type="ECO:0000256" key="5">
    <source>
        <dbReference type="ARBA" id="ARBA00022801"/>
    </source>
</evidence>
<dbReference type="InterPro" id="IPR008007">
    <property type="entry name" value="Peptidase_M42"/>
</dbReference>
<dbReference type="SUPFAM" id="SSF53187">
    <property type="entry name" value="Zn-dependent exopeptidases"/>
    <property type="match status" value="1"/>
</dbReference>
<protein>
    <submittedName>
        <fullName evidence="9">Putative aminopeptidase FrvX</fullName>
    </submittedName>
</protein>
<keyword evidence="3" id="KW-0645">Protease</keyword>
<keyword evidence="4 8" id="KW-0479">Metal-binding</keyword>
<proteinExistence type="inferred from homology"/>
<evidence type="ECO:0000256" key="1">
    <source>
        <dbReference type="ARBA" id="ARBA00006272"/>
    </source>
</evidence>
<comment type="cofactor">
    <cofactor evidence="8">
        <name>a divalent metal cation</name>
        <dbReference type="ChEBI" id="CHEBI:60240"/>
    </cofactor>
    <text evidence="8">Binds 2 divalent metal cations per subunit.</text>
</comment>
<evidence type="ECO:0000313" key="10">
    <source>
        <dbReference type="Proteomes" id="UP000238157"/>
    </source>
</evidence>
<dbReference type="GO" id="GO:0006508">
    <property type="term" value="P:proteolysis"/>
    <property type="evidence" value="ECO:0007669"/>
    <property type="project" value="UniProtKB-KW"/>
</dbReference>
<keyword evidence="5" id="KW-0378">Hydrolase</keyword>
<dbReference type="PANTHER" id="PTHR32481:SF0">
    <property type="entry name" value="AMINOPEPTIDASE YPDE-RELATED"/>
    <property type="match status" value="1"/>
</dbReference>
<organism evidence="9 10">
    <name type="scientific">Mongoliibacter ruber</name>
    <dbReference type="NCBI Taxonomy" id="1750599"/>
    <lineage>
        <taxon>Bacteria</taxon>
        <taxon>Pseudomonadati</taxon>
        <taxon>Bacteroidota</taxon>
        <taxon>Cytophagia</taxon>
        <taxon>Cytophagales</taxon>
        <taxon>Cyclobacteriaceae</taxon>
        <taxon>Mongoliibacter</taxon>
    </lineage>
</organism>
<evidence type="ECO:0000256" key="4">
    <source>
        <dbReference type="ARBA" id="ARBA00022723"/>
    </source>
</evidence>
<evidence type="ECO:0000256" key="8">
    <source>
        <dbReference type="PIRSR" id="PIRSR001123-2"/>
    </source>
</evidence>